<dbReference type="GO" id="GO:0005886">
    <property type="term" value="C:plasma membrane"/>
    <property type="evidence" value="ECO:0007669"/>
    <property type="project" value="UniProtKB-SubCell"/>
</dbReference>
<accession>A0A2S7F8W4</accession>
<dbReference type="PANTHER" id="PTHR33383">
    <property type="entry name" value="MEMBRANE PROTEIN INSERTION EFFICIENCY FACTOR-RELATED"/>
    <property type="match status" value="1"/>
</dbReference>
<dbReference type="SMART" id="SM01234">
    <property type="entry name" value="Haemolytic"/>
    <property type="match status" value="1"/>
</dbReference>
<proteinExistence type="inferred from homology"/>
<dbReference type="AlphaFoldDB" id="A0A2S7F8W4"/>
<gene>
    <name evidence="3" type="ORF">AWN73_15745</name>
</gene>
<evidence type="ECO:0000256" key="1">
    <source>
        <dbReference type="ARBA" id="ARBA00023136"/>
    </source>
</evidence>
<comment type="caution">
    <text evidence="3">The sequence shown here is derived from an EMBL/GenBank/DDBJ whole genome shotgun (WGS) entry which is preliminary data.</text>
</comment>
<dbReference type="HAMAP" id="MF_00386">
    <property type="entry name" value="UPF0161_YidD"/>
    <property type="match status" value="1"/>
</dbReference>
<evidence type="ECO:0000256" key="2">
    <source>
        <dbReference type="HAMAP-Rule" id="MF_00386"/>
    </source>
</evidence>
<dbReference type="NCBIfam" id="TIGR00278">
    <property type="entry name" value="membrane protein insertion efficiency factor YidD"/>
    <property type="match status" value="1"/>
</dbReference>
<dbReference type="Pfam" id="PF01809">
    <property type="entry name" value="YidD"/>
    <property type="match status" value="1"/>
</dbReference>
<keyword evidence="1 2" id="KW-0472">Membrane</keyword>
<dbReference type="InterPro" id="IPR002696">
    <property type="entry name" value="Membr_insert_effic_factor_YidD"/>
</dbReference>
<name>A0A2S7F8W4_CLOBU</name>
<dbReference type="RefSeq" id="WP_003406684.1">
    <property type="nucleotide sequence ID" value="NZ_CAVLFH010000001.1"/>
</dbReference>
<protein>
    <recommendedName>
        <fullName evidence="2">Putative membrane protein insertion efficiency factor</fullName>
    </recommendedName>
</protein>
<evidence type="ECO:0000313" key="3">
    <source>
        <dbReference type="EMBL" id="PPV13753.1"/>
    </source>
</evidence>
<keyword evidence="2" id="KW-1003">Cell membrane</keyword>
<dbReference type="PANTHER" id="PTHR33383:SF1">
    <property type="entry name" value="MEMBRANE PROTEIN INSERTION EFFICIENCY FACTOR-RELATED"/>
    <property type="match status" value="1"/>
</dbReference>
<dbReference type="Proteomes" id="UP000238081">
    <property type="component" value="Unassembled WGS sequence"/>
</dbReference>
<comment type="function">
    <text evidence="2">Could be involved in insertion of integral membrane proteins into the membrane.</text>
</comment>
<sequence length="69" mass="7889">MKKLLISLINFYRKFISPGRPSCCKYRPTCSQYALDAINKYGAFKGSIMAVYRILRCNPFSKGGYDPVK</sequence>
<evidence type="ECO:0000313" key="4">
    <source>
        <dbReference type="Proteomes" id="UP000238081"/>
    </source>
</evidence>
<dbReference type="EMBL" id="LRDH01000117">
    <property type="protein sequence ID" value="PPV13753.1"/>
    <property type="molecule type" value="Genomic_DNA"/>
</dbReference>
<organism evidence="3 4">
    <name type="scientific">Clostridium butyricum</name>
    <dbReference type="NCBI Taxonomy" id="1492"/>
    <lineage>
        <taxon>Bacteria</taxon>
        <taxon>Bacillati</taxon>
        <taxon>Bacillota</taxon>
        <taxon>Clostridia</taxon>
        <taxon>Eubacteriales</taxon>
        <taxon>Clostridiaceae</taxon>
        <taxon>Clostridium</taxon>
    </lineage>
</organism>
<comment type="subcellular location">
    <subcellularLocation>
        <location evidence="2">Cell membrane</location>
        <topology evidence="2">Peripheral membrane protein</topology>
        <orientation evidence="2">Cytoplasmic side</orientation>
    </subcellularLocation>
</comment>
<comment type="similarity">
    <text evidence="2">Belongs to the UPF0161 family.</text>
</comment>
<reference evidence="3 4" key="1">
    <citation type="submission" date="2016-01" db="EMBL/GenBank/DDBJ databases">
        <title>Characterization of the Clostridium difficile lineages that are prevalent in Hong Kong and China.</title>
        <authorList>
            <person name="Kwok J.S.-L."/>
            <person name="Lam W.-Y."/>
            <person name="Ip M."/>
            <person name="Chan T.-F."/>
            <person name="Hawkey P.M."/>
            <person name="Tsui S.K.-W."/>
        </authorList>
    </citation>
    <scope>NUCLEOTIDE SEQUENCE [LARGE SCALE GENOMIC DNA]</scope>
    <source>
        <strain evidence="3 4">300064</strain>
    </source>
</reference>